<dbReference type="AlphaFoldDB" id="A0AAD9K1E0"/>
<gene>
    <name evidence="5" type="ORF">LSH36_103g00024</name>
</gene>
<comment type="caution">
    <text evidence="5">The sequence shown here is derived from an EMBL/GenBank/DDBJ whole genome shotgun (WGS) entry which is preliminary data.</text>
</comment>
<keyword evidence="2" id="KW-0560">Oxidoreductase</keyword>
<dbReference type="PANTHER" id="PTHR42840:SF3">
    <property type="entry name" value="BINDING ROSSMANN FOLD OXIDOREDUCTASE, PUTATIVE (AFU_ORTHOLOGUE AFUA_2G10240)-RELATED"/>
    <property type="match status" value="1"/>
</dbReference>
<dbReference type="InterPro" id="IPR036291">
    <property type="entry name" value="NAD(P)-bd_dom_sf"/>
</dbReference>
<keyword evidence="6" id="KW-1185">Reference proteome</keyword>
<dbReference type="Pfam" id="PF01408">
    <property type="entry name" value="GFO_IDH_MocA"/>
    <property type="match status" value="1"/>
</dbReference>
<evidence type="ECO:0000313" key="6">
    <source>
        <dbReference type="Proteomes" id="UP001208570"/>
    </source>
</evidence>
<dbReference type="PANTHER" id="PTHR42840">
    <property type="entry name" value="NAD(P)-BINDING ROSSMANN-FOLD SUPERFAMILY PROTEIN-RELATED"/>
    <property type="match status" value="1"/>
</dbReference>
<dbReference type="GO" id="GO:0000166">
    <property type="term" value="F:nucleotide binding"/>
    <property type="evidence" value="ECO:0007669"/>
    <property type="project" value="InterPro"/>
</dbReference>
<organism evidence="5 6">
    <name type="scientific">Paralvinella palmiformis</name>
    <dbReference type="NCBI Taxonomy" id="53620"/>
    <lineage>
        <taxon>Eukaryota</taxon>
        <taxon>Metazoa</taxon>
        <taxon>Spiralia</taxon>
        <taxon>Lophotrochozoa</taxon>
        <taxon>Annelida</taxon>
        <taxon>Polychaeta</taxon>
        <taxon>Sedentaria</taxon>
        <taxon>Canalipalpata</taxon>
        <taxon>Terebellida</taxon>
        <taxon>Terebelliformia</taxon>
        <taxon>Alvinellidae</taxon>
        <taxon>Paralvinella</taxon>
    </lineage>
</organism>
<comment type="similarity">
    <text evidence="1">Belongs to the Gfo/Idh/MocA family.</text>
</comment>
<dbReference type="GO" id="GO:0005737">
    <property type="term" value="C:cytoplasm"/>
    <property type="evidence" value="ECO:0007669"/>
    <property type="project" value="TreeGrafter"/>
</dbReference>
<sequence length="343" mass="37826">MGSRDDEPIGLALFGLGRAGFVHFKNVINNPRCRLKYIVDEDTTKVDALLSRYHLTDVKSLSPNSAATAYDDPCVSAVIVSSPTFTHEEIVQSALNHGQGVFCEKPVSETIQGTEACYQAAEKARRPLLCSFNRRFDPSVQGIRERVRSGEIGKVHVIKTCSRDHPLPEIQFLSTSGGMFRDCAVHDLDTVCWILGEYPNSVFVRATVHDEGIAGLNDVDTVAIVMTFPSGILALTDLSRHATYGYDQRVEVNGAEGMIMSENQVPHGIVGYTKQGIYSSVYKHSFPQRYAESYIGAIDHFFSVLQGTEPIIVKRDETIKVSILAAACEESYRTGLPVNVIYN</sequence>
<dbReference type="Gene3D" id="3.30.360.10">
    <property type="entry name" value="Dihydrodipicolinate Reductase, domain 2"/>
    <property type="match status" value="1"/>
</dbReference>
<accession>A0AAD9K1E0</accession>
<evidence type="ECO:0000259" key="3">
    <source>
        <dbReference type="Pfam" id="PF01408"/>
    </source>
</evidence>
<dbReference type="Gene3D" id="3.40.50.720">
    <property type="entry name" value="NAD(P)-binding Rossmann-like Domain"/>
    <property type="match status" value="1"/>
</dbReference>
<dbReference type="EMBL" id="JAODUP010000103">
    <property type="protein sequence ID" value="KAK2162120.1"/>
    <property type="molecule type" value="Genomic_DNA"/>
</dbReference>
<dbReference type="GO" id="GO:0006740">
    <property type="term" value="P:NADPH regeneration"/>
    <property type="evidence" value="ECO:0007669"/>
    <property type="project" value="TreeGrafter"/>
</dbReference>
<protein>
    <recommendedName>
        <fullName evidence="7">Inositol 2-dehydrogenase</fullName>
    </recommendedName>
</protein>
<evidence type="ECO:0008006" key="7">
    <source>
        <dbReference type="Google" id="ProtNLM"/>
    </source>
</evidence>
<feature type="domain" description="GFO/IDH/MocA-like oxidoreductase" evidence="4">
    <location>
        <begin position="141"/>
        <end position="259"/>
    </location>
</feature>
<evidence type="ECO:0000256" key="1">
    <source>
        <dbReference type="ARBA" id="ARBA00010928"/>
    </source>
</evidence>
<dbReference type="Proteomes" id="UP001208570">
    <property type="component" value="Unassembled WGS sequence"/>
</dbReference>
<dbReference type="InterPro" id="IPR000683">
    <property type="entry name" value="Gfo/Idh/MocA-like_OxRdtase_N"/>
</dbReference>
<reference evidence="5" key="1">
    <citation type="journal article" date="2023" name="Mol. Biol. Evol.">
        <title>Third-Generation Sequencing Reveals the Adaptive Role of the Epigenome in Three Deep-Sea Polychaetes.</title>
        <authorList>
            <person name="Perez M."/>
            <person name="Aroh O."/>
            <person name="Sun Y."/>
            <person name="Lan Y."/>
            <person name="Juniper S.K."/>
            <person name="Young C.R."/>
            <person name="Angers B."/>
            <person name="Qian P.Y."/>
        </authorList>
    </citation>
    <scope>NUCLEOTIDE SEQUENCE</scope>
    <source>
        <strain evidence="5">P08H-3</strain>
    </source>
</reference>
<dbReference type="Pfam" id="PF22725">
    <property type="entry name" value="GFO_IDH_MocA_C3"/>
    <property type="match status" value="1"/>
</dbReference>
<proteinExistence type="inferred from homology"/>
<dbReference type="GO" id="GO:0016491">
    <property type="term" value="F:oxidoreductase activity"/>
    <property type="evidence" value="ECO:0007669"/>
    <property type="project" value="UniProtKB-KW"/>
</dbReference>
<evidence type="ECO:0000256" key="2">
    <source>
        <dbReference type="ARBA" id="ARBA00023002"/>
    </source>
</evidence>
<dbReference type="SUPFAM" id="SSF51735">
    <property type="entry name" value="NAD(P)-binding Rossmann-fold domains"/>
    <property type="match status" value="1"/>
</dbReference>
<feature type="domain" description="Gfo/Idh/MocA-like oxidoreductase N-terminal" evidence="3">
    <location>
        <begin position="11"/>
        <end position="127"/>
    </location>
</feature>
<dbReference type="InterPro" id="IPR055170">
    <property type="entry name" value="GFO_IDH_MocA-like_dom"/>
</dbReference>
<evidence type="ECO:0000313" key="5">
    <source>
        <dbReference type="EMBL" id="KAK2162120.1"/>
    </source>
</evidence>
<dbReference type="SUPFAM" id="SSF55347">
    <property type="entry name" value="Glyceraldehyde-3-phosphate dehydrogenase-like, C-terminal domain"/>
    <property type="match status" value="1"/>
</dbReference>
<evidence type="ECO:0000259" key="4">
    <source>
        <dbReference type="Pfam" id="PF22725"/>
    </source>
</evidence>
<name>A0AAD9K1E0_9ANNE</name>